<protein>
    <submittedName>
        <fullName evidence="1">Uncharacterized protein</fullName>
    </submittedName>
</protein>
<comment type="caution">
    <text evidence="1">The sequence shown here is derived from an EMBL/GenBank/DDBJ whole genome shotgun (WGS) entry which is preliminary data.</text>
</comment>
<name>A0A8T1BZF1_9STRA</name>
<gene>
    <name evidence="1" type="ORF">PC115_g12032</name>
    <name evidence="2" type="ORF">PC118_g12689</name>
</gene>
<dbReference type="AlphaFoldDB" id="A0A8T1BZF1"/>
<organism evidence="1 3">
    <name type="scientific">Phytophthora cactorum</name>
    <dbReference type="NCBI Taxonomy" id="29920"/>
    <lineage>
        <taxon>Eukaryota</taxon>
        <taxon>Sar</taxon>
        <taxon>Stramenopiles</taxon>
        <taxon>Oomycota</taxon>
        <taxon>Peronosporomycetes</taxon>
        <taxon>Peronosporales</taxon>
        <taxon>Peronosporaceae</taxon>
        <taxon>Phytophthora</taxon>
    </lineage>
</organism>
<reference evidence="1" key="1">
    <citation type="submission" date="2018-10" db="EMBL/GenBank/DDBJ databases">
        <title>Effector identification in a new, highly contiguous assembly of the strawberry crown rot pathogen Phytophthora cactorum.</title>
        <authorList>
            <person name="Armitage A.D."/>
            <person name="Nellist C.F."/>
            <person name="Bates H."/>
            <person name="Vickerstaff R.J."/>
            <person name="Harrison R.J."/>
        </authorList>
    </citation>
    <scope>NUCLEOTIDE SEQUENCE</scope>
    <source>
        <strain evidence="1">4032</strain>
        <strain evidence="2">P415</strain>
    </source>
</reference>
<evidence type="ECO:0000313" key="2">
    <source>
        <dbReference type="EMBL" id="KAG2977739.1"/>
    </source>
</evidence>
<dbReference type="EMBL" id="RCML01000415">
    <property type="protein sequence ID" value="KAG2977739.1"/>
    <property type="molecule type" value="Genomic_DNA"/>
</dbReference>
<evidence type="ECO:0000313" key="3">
    <source>
        <dbReference type="Proteomes" id="UP000774804"/>
    </source>
</evidence>
<accession>A0A8T1BZF1</accession>
<dbReference type="Proteomes" id="UP000774804">
    <property type="component" value="Unassembled WGS sequence"/>
</dbReference>
<proteinExistence type="predicted"/>
<sequence>MLYQTTLLTNCLSSQDCDHHAPNLVDVLTQTHQCAVWAQHLLVWLYVEQKLFESLNAAAGAGGHSDESLICVLGFPERREVFQ</sequence>
<dbReference type="Proteomes" id="UP000697107">
    <property type="component" value="Unassembled WGS sequence"/>
</dbReference>
<dbReference type="EMBL" id="RCMI01000392">
    <property type="protein sequence ID" value="KAG2913442.1"/>
    <property type="molecule type" value="Genomic_DNA"/>
</dbReference>
<evidence type="ECO:0000313" key="1">
    <source>
        <dbReference type="EMBL" id="KAG2913442.1"/>
    </source>
</evidence>